<organism evidence="1 2">
    <name type="scientific">Xanthocytophaga flava</name>
    <dbReference type="NCBI Taxonomy" id="3048013"/>
    <lineage>
        <taxon>Bacteria</taxon>
        <taxon>Pseudomonadati</taxon>
        <taxon>Bacteroidota</taxon>
        <taxon>Cytophagia</taxon>
        <taxon>Cytophagales</taxon>
        <taxon>Rhodocytophagaceae</taxon>
        <taxon>Xanthocytophaga</taxon>
    </lineage>
</organism>
<dbReference type="InterPro" id="IPR036514">
    <property type="entry name" value="SGNH_hydro_sf"/>
</dbReference>
<dbReference type="GO" id="GO:0016788">
    <property type="term" value="F:hydrolase activity, acting on ester bonds"/>
    <property type="evidence" value="ECO:0007669"/>
    <property type="project" value="UniProtKB-ARBA"/>
</dbReference>
<evidence type="ECO:0000313" key="2">
    <source>
        <dbReference type="Proteomes" id="UP001241110"/>
    </source>
</evidence>
<evidence type="ECO:0000313" key="1">
    <source>
        <dbReference type="EMBL" id="MDJ1481973.1"/>
    </source>
</evidence>
<dbReference type="EMBL" id="JASJOS010000006">
    <property type="protein sequence ID" value="MDJ1481973.1"/>
    <property type="molecule type" value="Genomic_DNA"/>
</dbReference>
<dbReference type="Proteomes" id="UP001241110">
    <property type="component" value="Unassembled WGS sequence"/>
</dbReference>
<proteinExistence type="predicted"/>
<comment type="caution">
    <text evidence="1">The sequence shown here is derived from an EMBL/GenBank/DDBJ whole genome shotgun (WGS) entry which is preliminary data.</text>
</comment>
<gene>
    <name evidence="1" type="ORF">QNI16_15840</name>
</gene>
<dbReference type="AlphaFoldDB" id="A0AAE3QSP3"/>
<reference evidence="1" key="1">
    <citation type="submission" date="2023-05" db="EMBL/GenBank/DDBJ databases">
        <authorList>
            <person name="Zhang X."/>
        </authorList>
    </citation>
    <scope>NUCLEOTIDE SEQUENCE</scope>
    <source>
        <strain evidence="1">YF14B1</strain>
    </source>
</reference>
<dbReference type="PROSITE" id="PS51257">
    <property type="entry name" value="PROKAR_LIPOPROTEIN"/>
    <property type="match status" value="1"/>
</dbReference>
<dbReference type="SUPFAM" id="SSF52266">
    <property type="entry name" value="SGNH hydrolase"/>
    <property type="match status" value="2"/>
</dbReference>
<dbReference type="Gene3D" id="3.40.50.1110">
    <property type="entry name" value="SGNH hydrolase"/>
    <property type="match status" value="2"/>
</dbReference>
<dbReference type="RefSeq" id="WP_313980484.1">
    <property type="nucleotide sequence ID" value="NZ_JASJOS010000006.1"/>
</dbReference>
<evidence type="ECO:0008006" key="3">
    <source>
        <dbReference type="Google" id="ProtNLM"/>
    </source>
</evidence>
<sequence>MKNIVNYSLLTLTTAFLFQGCKPDLDVDVAAAKGSADFSKYVAVGNSLTAGYADDGLYLSGQQASYPSLIAAQMSEVGGGTFTQPLFTSKPNGTGYLTLTGFSSTGLPVLETVSTELAVRGVTTPDPVLNPSGVLLDKYTDPINNYGVPGIRLSDIADANYSRRNPLYERILMDGEVGVKPYLTKVAESQPTFFSCWLGNNDVLQYAGSGGLVPLTPVPAFQQLYGVLINTLTQNGAKGVVANLPSVTSVPLFNTVLATVSSTAKAQLKLALQANPKLPNFVVCQSGTPDRIGQTSRPADTLRIIQLPIDSLYGGGQGRSLLTLSVRNNPSLLGMLGQPTGAYWRSFAAQNGTTVQNIIAAFKLDTTQAFGFSPKNPFPTGLVLDGREQDVINSYTTQYNSIIKAAAESKDLAFVDANSFMKEVNAGLLVDGMNVSGAFISGGFFSLDGVHLTPRGYAIAANKFIQTINAKYNSKIPLVSVVKYAGVKFP</sequence>
<protein>
    <recommendedName>
        <fullName evidence="3">G-D-S-L family lipolytic protein</fullName>
    </recommendedName>
</protein>
<name>A0AAE3QSP3_9BACT</name>
<accession>A0AAE3QSP3</accession>